<evidence type="ECO:0000313" key="3">
    <source>
        <dbReference type="Proteomes" id="UP000632377"/>
    </source>
</evidence>
<name>A0ABS1T4F7_9CLOT</name>
<accession>A0ABS1T4F7</accession>
<reference evidence="2 3" key="1">
    <citation type="submission" date="2021-01" db="EMBL/GenBank/DDBJ databases">
        <title>Genome public.</title>
        <authorList>
            <person name="Liu C."/>
            <person name="Sun Q."/>
        </authorList>
    </citation>
    <scope>NUCLEOTIDE SEQUENCE [LARGE SCALE GENOMIC DNA]</scope>
    <source>
        <strain evidence="2 3">YIM B02515</strain>
    </source>
</reference>
<dbReference type="EMBL" id="JAESWC010000001">
    <property type="protein sequence ID" value="MBL4934217.1"/>
    <property type="molecule type" value="Genomic_DNA"/>
</dbReference>
<proteinExistence type="predicted"/>
<evidence type="ECO:0000259" key="1">
    <source>
        <dbReference type="Pfam" id="PF03796"/>
    </source>
</evidence>
<evidence type="ECO:0000313" key="2">
    <source>
        <dbReference type="EMBL" id="MBL4934217.1"/>
    </source>
</evidence>
<feature type="domain" description="SF4 helicase" evidence="1">
    <location>
        <begin position="1"/>
        <end position="44"/>
    </location>
</feature>
<organism evidence="2 3">
    <name type="scientific">Clostridium rhizosphaerae</name>
    <dbReference type="NCBI Taxonomy" id="2803861"/>
    <lineage>
        <taxon>Bacteria</taxon>
        <taxon>Bacillati</taxon>
        <taxon>Bacillota</taxon>
        <taxon>Clostridia</taxon>
        <taxon>Eubacteriales</taxon>
        <taxon>Clostridiaceae</taxon>
        <taxon>Clostridium</taxon>
    </lineage>
</organism>
<comment type="caution">
    <text evidence="2">The sequence shown here is derived from an EMBL/GenBank/DDBJ whole genome shotgun (WGS) entry which is preliminary data.</text>
</comment>
<dbReference type="InterPro" id="IPR027417">
    <property type="entry name" value="P-loop_NTPase"/>
</dbReference>
<protein>
    <recommendedName>
        <fullName evidence="1">SF4 helicase domain-containing protein</fullName>
    </recommendedName>
</protein>
<dbReference type="Proteomes" id="UP000632377">
    <property type="component" value="Unassembled WGS sequence"/>
</dbReference>
<dbReference type="Gene3D" id="3.40.50.300">
    <property type="entry name" value="P-loop containing nucleotide triphosphate hydrolases"/>
    <property type="match status" value="1"/>
</dbReference>
<dbReference type="InterPro" id="IPR007694">
    <property type="entry name" value="DNA_helicase_DnaB-like_C"/>
</dbReference>
<dbReference type="Pfam" id="PF03796">
    <property type="entry name" value="DnaB_C"/>
    <property type="match status" value="1"/>
</dbReference>
<gene>
    <name evidence="2" type="ORF">JK636_00435</name>
</gene>
<keyword evidence="3" id="KW-1185">Reference proteome</keyword>
<sequence>MFLYRDDYYDAQNEDARLIDIIIANHRNGETGTIKAKWFGKYQKVMA</sequence>